<comment type="pathway">
    <text evidence="1">Cofactor biosynthesis; riboflavin biosynthesis.</text>
</comment>
<dbReference type="PANTHER" id="PTHR38011">
    <property type="entry name" value="DIHYDROFOLATE REDUCTASE FAMILY PROTEIN (AFU_ORTHOLOGUE AFUA_8G06820)"/>
    <property type="match status" value="1"/>
</dbReference>
<reference evidence="5" key="1">
    <citation type="submission" date="2018-05" db="EMBL/GenBank/DDBJ databases">
        <authorList>
            <person name="Lanie J.A."/>
            <person name="Ng W.-L."/>
            <person name="Kazmierczak K.M."/>
            <person name="Andrzejewski T.M."/>
            <person name="Davidsen T.M."/>
            <person name="Wayne K.J."/>
            <person name="Tettelin H."/>
            <person name="Glass J.I."/>
            <person name="Rusch D."/>
            <person name="Podicherti R."/>
            <person name="Tsui H.-C.T."/>
            <person name="Winkler M.E."/>
        </authorList>
    </citation>
    <scope>NUCLEOTIDE SEQUENCE</scope>
</reference>
<dbReference type="InterPro" id="IPR050765">
    <property type="entry name" value="Riboflavin_Biosynth_HTPR"/>
</dbReference>
<dbReference type="Pfam" id="PF01872">
    <property type="entry name" value="RibD_C"/>
    <property type="match status" value="1"/>
</dbReference>
<keyword evidence="2" id="KW-0521">NADP</keyword>
<feature type="domain" description="Bacterial bifunctional deaminase-reductase C-terminal" evidence="4">
    <location>
        <begin position="2"/>
        <end position="159"/>
    </location>
</feature>
<evidence type="ECO:0000313" key="5">
    <source>
        <dbReference type="EMBL" id="SVE59179.1"/>
    </source>
</evidence>
<accession>A0A383ERD0</accession>
<protein>
    <recommendedName>
        <fullName evidence="4">Bacterial bifunctional deaminase-reductase C-terminal domain-containing protein</fullName>
    </recommendedName>
</protein>
<feature type="non-terminal residue" evidence="5">
    <location>
        <position position="1"/>
    </location>
</feature>
<dbReference type="InterPro" id="IPR002734">
    <property type="entry name" value="RibDG_C"/>
</dbReference>
<name>A0A383ERD0_9ZZZZ</name>
<dbReference type="GO" id="GO:0008703">
    <property type="term" value="F:5-amino-6-(5-phosphoribosylamino)uracil reductase activity"/>
    <property type="evidence" value="ECO:0007669"/>
    <property type="project" value="InterPro"/>
</dbReference>
<dbReference type="AlphaFoldDB" id="A0A383ERD0"/>
<dbReference type="Gene3D" id="3.40.430.10">
    <property type="entry name" value="Dihydrofolate Reductase, subunit A"/>
    <property type="match status" value="1"/>
</dbReference>
<proteinExistence type="predicted"/>
<sequence length="191" mass="20762">PEANCEVHRLRTGFDAVMVGAGTLRIDNPRLTARTAPVGQGNLRRILLVPDASISNDAAIFEDSDRNPIHLFVRQDASRVAMERLEKMGAHISPVGSSAAGLDLDDVLKVCSDLGLHSILCEGGAKLANVLLQERRVHRLYLFVAPTTFGSDGVPAFGERARDLVWNDFEPAFPSELHGRDTLIVLDRQGG</sequence>
<dbReference type="PANTHER" id="PTHR38011:SF7">
    <property type="entry name" value="2,5-DIAMINO-6-RIBOSYLAMINO-4(3H)-PYRIMIDINONE 5'-PHOSPHATE REDUCTASE"/>
    <property type="match status" value="1"/>
</dbReference>
<dbReference type="GO" id="GO:0009231">
    <property type="term" value="P:riboflavin biosynthetic process"/>
    <property type="evidence" value="ECO:0007669"/>
    <property type="project" value="InterPro"/>
</dbReference>
<organism evidence="5">
    <name type="scientific">marine metagenome</name>
    <dbReference type="NCBI Taxonomy" id="408172"/>
    <lineage>
        <taxon>unclassified sequences</taxon>
        <taxon>metagenomes</taxon>
        <taxon>ecological metagenomes</taxon>
    </lineage>
</organism>
<gene>
    <name evidence="5" type="ORF">METZ01_LOCUS512033</name>
</gene>
<dbReference type="SUPFAM" id="SSF53597">
    <property type="entry name" value="Dihydrofolate reductase-like"/>
    <property type="match status" value="1"/>
</dbReference>
<evidence type="ECO:0000256" key="3">
    <source>
        <dbReference type="ARBA" id="ARBA00023002"/>
    </source>
</evidence>
<keyword evidence="3" id="KW-0560">Oxidoreductase</keyword>
<dbReference type="EMBL" id="UINC01228032">
    <property type="protein sequence ID" value="SVE59179.1"/>
    <property type="molecule type" value="Genomic_DNA"/>
</dbReference>
<evidence type="ECO:0000256" key="1">
    <source>
        <dbReference type="ARBA" id="ARBA00005104"/>
    </source>
</evidence>
<evidence type="ECO:0000256" key="2">
    <source>
        <dbReference type="ARBA" id="ARBA00022857"/>
    </source>
</evidence>
<evidence type="ECO:0000259" key="4">
    <source>
        <dbReference type="Pfam" id="PF01872"/>
    </source>
</evidence>
<dbReference type="InterPro" id="IPR024072">
    <property type="entry name" value="DHFR-like_dom_sf"/>
</dbReference>